<gene>
    <name evidence="1" type="ORF">MCS_00035</name>
</gene>
<reference evidence="1 2" key="1">
    <citation type="submission" date="2012-03" db="EMBL/GenBank/DDBJ databases">
        <title>The Genome Sequence of Bartonella doshiae NCTC 12862.</title>
        <authorList>
            <consortium name="The Broad Institute Genome Sequencing Platform"/>
            <consortium name="The Broad Institute Genome Sequencing Center for Infectious Disease"/>
            <person name="Feldgarden M."/>
            <person name="Kirby J."/>
            <person name="Kosoy M."/>
            <person name="Birtles R."/>
            <person name="Probert W.S."/>
            <person name="Chiaraviglio L."/>
            <person name="Young S.K."/>
            <person name="Zeng Q."/>
            <person name="Gargeya S."/>
            <person name="Fitzgerald M."/>
            <person name="Haas B."/>
            <person name="Abouelleil A."/>
            <person name="Alvarado L."/>
            <person name="Arachchi H.M."/>
            <person name="Berlin A."/>
            <person name="Chapman S.B."/>
            <person name="Gearin G."/>
            <person name="Goldberg J."/>
            <person name="Griggs A."/>
            <person name="Gujja S."/>
            <person name="Hansen M."/>
            <person name="Heiman D."/>
            <person name="Howarth C."/>
            <person name="Larimer J."/>
            <person name="Lui A."/>
            <person name="MacDonald P.J.P."/>
            <person name="McCowen C."/>
            <person name="Montmayeur A."/>
            <person name="Murphy C."/>
            <person name="Neiman D."/>
            <person name="Pearson M."/>
            <person name="Priest M."/>
            <person name="Roberts A."/>
            <person name="Saif S."/>
            <person name="Shea T."/>
            <person name="Sisk P."/>
            <person name="Stolte C."/>
            <person name="Sykes S."/>
            <person name="Wortman J."/>
            <person name="Nusbaum C."/>
            <person name="Birren B."/>
        </authorList>
    </citation>
    <scope>NUCLEOTIDE SEQUENCE [LARGE SCALE GENOMIC DNA]</scope>
    <source>
        <strain evidence="1 2">NCTC 12862</strain>
    </source>
</reference>
<sequence length="42" mass="4483">LMDCPTITLQTASGIEKVIPCAKITAKGIGVLSQEIKKQSMH</sequence>
<evidence type="ECO:0000313" key="1">
    <source>
        <dbReference type="EMBL" id="EJF82320.1"/>
    </source>
</evidence>
<organism evidence="1 2">
    <name type="scientific">Bartonella doshiae NCTC 12862 = ATCC 700133</name>
    <dbReference type="NCBI Taxonomy" id="1094553"/>
    <lineage>
        <taxon>Bacteria</taxon>
        <taxon>Pseudomonadati</taxon>
        <taxon>Pseudomonadota</taxon>
        <taxon>Alphaproteobacteria</taxon>
        <taxon>Hyphomicrobiales</taxon>
        <taxon>Bartonellaceae</taxon>
        <taxon>Bartonella</taxon>
    </lineage>
</organism>
<protein>
    <submittedName>
        <fullName evidence="1">Uncharacterized protein</fullName>
    </submittedName>
</protein>
<name>A0ABN0GIZ2_BARDO</name>
<keyword evidence="2" id="KW-1185">Reference proteome</keyword>
<proteinExistence type="predicted"/>
<dbReference type="Proteomes" id="UP000008945">
    <property type="component" value="Unassembled WGS sequence"/>
</dbReference>
<accession>A0ABN0GIZ2</accession>
<comment type="caution">
    <text evidence="1">The sequence shown here is derived from an EMBL/GenBank/DDBJ whole genome shotgun (WGS) entry which is preliminary data.</text>
</comment>
<evidence type="ECO:0000313" key="2">
    <source>
        <dbReference type="Proteomes" id="UP000008945"/>
    </source>
</evidence>
<dbReference type="EMBL" id="AILV01000001">
    <property type="protein sequence ID" value="EJF82320.1"/>
    <property type="molecule type" value="Genomic_DNA"/>
</dbReference>
<feature type="non-terminal residue" evidence="1">
    <location>
        <position position="1"/>
    </location>
</feature>